<dbReference type="GO" id="GO:0000462">
    <property type="term" value="P:maturation of SSU-rRNA from tricistronic rRNA transcript (SSU-rRNA, 5.8S rRNA, LSU-rRNA)"/>
    <property type="evidence" value="ECO:0007669"/>
    <property type="project" value="TreeGrafter"/>
</dbReference>
<organism evidence="2 3">
    <name type="scientific">Centaurea solstitialis</name>
    <name type="common">yellow star-thistle</name>
    <dbReference type="NCBI Taxonomy" id="347529"/>
    <lineage>
        <taxon>Eukaryota</taxon>
        <taxon>Viridiplantae</taxon>
        <taxon>Streptophyta</taxon>
        <taxon>Embryophyta</taxon>
        <taxon>Tracheophyta</taxon>
        <taxon>Spermatophyta</taxon>
        <taxon>Magnoliopsida</taxon>
        <taxon>eudicotyledons</taxon>
        <taxon>Gunneridae</taxon>
        <taxon>Pentapetalae</taxon>
        <taxon>asterids</taxon>
        <taxon>campanulids</taxon>
        <taxon>Asterales</taxon>
        <taxon>Asteraceae</taxon>
        <taxon>Carduoideae</taxon>
        <taxon>Cardueae</taxon>
        <taxon>Centaureinae</taxon>
        <taxon>Centaurea</taxon>
    </lineage>
</organism>
<dbReference type="GO" id="GO:0003924">
    <property type="term" value="F:GTPase activity"/>
    <property type="evidence" value="ECO:0007669"/>
    <property type="project" value="TreeGrafter"/>
</dbReference>
<sequence>MLLIVLLSSQFNIPRQDQEKAKLWNIHRPSSSASAAVSETLGLGLGLGFDGGLGKNAVVEKRNLRSRAKKGMEMKKNEVESLSSKRTSSRKEVKAEISEQVEEENLIQGKKTRGGRKRKLPVVQVPQEETDDVVVPVPVDGKRKGLSVNVSEDAQNSGGLEEDSNKAEECVGVDEPKAAALQNDPLMENVETSGLEGNLDTTNESAQGIVAEKLVLMQQGGQGKEAIVDTSSLKGSSEQVHVEKGKQVAEEVEFRQTGCEDVVKNIGSDTNKNKISKPDRNVGKGARAARLQRNKMMRDQKRATLLKEKRAFSATTSAPRVIVLEAPHGDFMACMEMAKIADLIAFVASANCSSEQGSSNYYIDEFGSQCLSVFRSLGLPGSAVFLRDLPLDLKKRDDLKKTCISSLASEFPEDCKIFPADTKDDLHKVHVSGAGDFQMSKIELLKDPCLLNLKIEGDLMDADEVNDSQVIRTLLPDPLKQESLLVENIPNPLEGEQTRPTEAEMAEADREQRERKRKRGLSLGVAWILDDSDVSGTDSDDRNHLYVTKNVYNFEVVLLEIITGLQVLDANRPVSQHNLVKWARLVLPDKERLQEIIHPRLENNYPSKGATKAL</sequence>
<feature type="region of interest" description="Disordered" evidence="1">
    <location>
        <begin position="491"/>
        <end position="517"/>
    </location>
</feature>
<evidence type="ECO:0000313" key="3">
    <source>
        <dbReference type="Proteomes" id="UP001172457"/>
    </source>
</evidence>
<name>A0AA38W7T4_9ASTR</name>
<comment type="caution">
    <text evidence="2">The sequence shown here is derived from an EMBL/GenBank/DDBJ whole genome shotgun (WGS) entry which is preliminary data.</text>
</comment>
<proteinExistence type="predicted"/>
<dbReference type="GO" id="GO:0005525">
    <property type="term" value="F:GTP binding"/>
    <property type="evidence" value="ECO:0007669"/>
    <property type="project" value="TreeGrafter"/>
</dbReference>
<gene>
    <name evidence="2" type="ORF">OSB04_028521</name>
</gene>
<protein>
    <submittedName>
        <fullName evidence="2">Uncharacterized protein</fullName>
    </submittedName>
</protein>
<dbReference type="PANTHER" id="PTHR12858:SF1">
    <property type="entry name" value="PRE-RRNA-PROCESSING PROTEIN TSR1 HOMOLOG"/>
    <property type="match status" value="1"/>
</dbReference>
<feature type="compositionally biased region" description="Basic and acidic residues" evidence="1">
    <location>
        <begin position="496"/>
        <end position="514"/>
    </location>
</feature>
<evidence type="ECO:0000256" key="1">
    <source>
        <dbReference type="SAM" id="MobiDB-lite"/>
    </source>
</evidence>
<dbReference type="EMBL" id="JARYMX010000007">
    <property type="protein sequence ID" value="KAJ9542015.1"/>
    <property type="molecule type" value="Genomic_DNA"/>
</dbReference>
<dbReference type="GO" id="GO:0034511">
    <property type="term" value="F:U3 snoRNA binding"/>
    <property type="evidence" value="ECO:0007669"/>
    <property type="project" value="TreeGrafter"/>
</dbReference>
<dbReference type="PANTHER" id="PTHR12858">
    <property type="entry name" value="RIBOSOME BIOGENESIS PROTEIN"/>
    <property type="match status" value="1"/>
</dbReference>
<dbReference type="AlphaFoldDB" id="A0AA38W7T4"/>
<dbReference type="GO" id="GO:0030688">
    <property type="term" value="C:preribosome, small subunit precursor"/>
    <property type="evidence" value="ECO:0007669"/>
    <property type="project" value="TreeGrafter"/>
</dbReference>
<evidence type="ECO:0000313" key="2">
    <source>
        <dbReference type="EMBL" id="KAJ9542015.1"/>
    </source>
</evidence>
<feature type="region of interest" description="Disordered" evidence="1">
    <location>
        <begin position="71"/>
        <end position="96"/>
    </location>
</feature>
<accession>A0AA38W7T4</accession>
<keyword evidence="3" id="KW-1185">Reference proteome</keyword>
<dbReference type="InterPro" id="IPR039761">
    <property type="entry name" value="Bms1/Tsr1"/>
</dbReference>
<dbReference type="Proteomes" id="UP001172457">
    <property type="component" value="Chromosome 7"/>
</dbReference>
<dbReference type="GO" id="GO:0000479">
    <property type="term" value="P:endonucleolytic cleavage of tricistronic rRNA transcript (SSU-rRNA, 5.8S rRNA, LSU-rRNA)"/>
    <property type="evidence" value="ECO:0007669"/>
    <property type="project" value="TreeGrafter"/>
</dbReference>
<reference evidence="2" key="1">
    <citation type="submission" date="2023-03" db="EMBL/GenBank/DDBJ databases">
        <title>Chromosome-scale reference genome and RAD-based genetic map of yellow starthistle (Centaurea solstitialis) reveal putative structural variation and QTLs associated with invader traits.</title>
        <authorList>
            <person name="Reatini B."/>
            <person name="Cang F.A."/>
            <person name="Jiang Q."/>
            <person name="Mckibben M.T.W."/>
            <person name="Barker M.S."/>
            <person name="Rieseberg L.H."/>
            <person name="Dlugosch K.M."/>
        </authorList>
    </citation>
    <scope>NUCLEOTIDE SEQUENCE</scope>
    <source>
        <strain evidence="2">CAN-66</strain>
        <tissue evidence="2">Leaf</tissue>
    </source>
</reference>